<proteinExistence type="predicted"/>
<sequence length="203" mass="22583">MSGGERERLRRRRPVRSWPWPSCSGGPPRTARRVTSQPASQRLTKKALQSALVNLVSWPTGKQNDENEKLENSQRVSKEIMAPGPATALKEHSFASADEAEEHSFAATVAPRQLSLTTTDRRQSIVSFDAQCGLERKQVGNKGSERRRFRLLHRPCCVALPCCASEPVWRSVCVAVCDAYHPYRTHGRLGLTRIEPSGRLAGP</sequence>
<reference evidence="2 3" key="1">
    <citation type="submission" date="2024-04" db="EMBL/GenBank/DDBJ databases">
        <title>Phyllosticta paracitricarpa is synonymous to the EU quarantine fungus P. citricarpa based on phylogenomic analyses.</title>
        <authorList>
            <consortium name="Lawrence Berkeley National Laboratory"/>
            <person name="Van Ingen-Buijs V.A."/>
            <person name="Van Westerhoven A.C."/>
            <person name="Haridas S."/>
            <person name="Skiadas P."/>
            <person name="Martin F."/>
            <person name="Groenewald J.Z."/>
            <person name="Crous P.W."/>
            <person name="Seidl M.F."/>
        </authorList>
    </citation>
    <scope>NUCLEOTIDE SEQUENCE [LARGE SCALE GENOMIC DNA]</scope>
    <source>
        <strain evidence="2 3">CBS 122670</strain>
    </source>
</reference>
<evidence type="ECO:0000256" key="1">
    <source>
        <dbReference type="SAM" id="MobiDB-lite"/>
    </source>
</evidence>
<keyword evidence="3" id="KW-1185">Reference proteome</keyword>
<dbReference type="Proteomes" id="UP001365128">
    <property type="component" value="Unassembled WGS sequence"/>
</dbReference>
<name>A0ABR1MPI5_9PEZI</name>
<evidence type="ECO:0000313" key="3">
    <source>
        <dbReference type="Proteomes" id="UP001365128"/>
    </source>
</evidence>
<comment type="caution">
    <text evidence="2">The sequence shown here is derived from an EMBL/GenBank/DDBJ whole genome shotgun (WGS) entry which is preliminary data.</text>
</comment>
<feature type="region of interest" description="Disordered" evidence="1">
    <location>
        <begin position="1"/>
        <end position="45"/>
    </location>
</feature>
<organism evidence="2 3">
    <name type="scientific">Phyllosticta citricarpa</name>
    <dbReference type="NCBI Taxonomy" id="55181"/>
    <lineage>
        <taxon>Eukaryota</taxon>
        <taxon>Fungi</taxon>
        <taxon>Dikarya</taxon>
        <taxon>Ascomycota</taxon>
        <taxon>Pezizomycotina</taxon>
        <taxon>Dothideomycetes</taxon>
        <taxon>Dothideomycetes incertae sedis</taxon>
        <taxon>Botryosphaeriales</taxon>
        <taxon>Phyllostictaceae</taxon>
        <taxon>Phyllosticta</taxon>
    </lineage>
</organism>
<feature type="compositionally biased region" description="Low complexity" evidence="1">
    <location>
        <begin position="16"/>
        <end position="28"/>
    </location>
</feature>
<gene>
    <name evidence="2" type="ORF">IWX46DRAFT_624781</name>
</gene>
<evidence type="ECO:0000313" key="2">
    <source>
        <dbReference type="EMBL" id="KAK7552416.1"/>
    </source>
</evidence>
<accession>A0ABR1MPI5</accession>
<dbReference type="EMBL" id="JBBPDW010000005">
    <property type="protein sequence ID" value="KAK7552416.1"/>
    <property type="molecule type" value="Genomic_DNA"/>
</dbReference>
<protein>
    <submittedName>
        <fullName evidence="2">Uncharacterized protein</fullName>
    </submittedName>
</protein>
<feature type="compositionally biased region" description="Polar residues" evidence="1">
    <location>
        <begin position="33"/>
        <end position="42"/>
    </location>
</feature>